<dbReference type="EnsemblFungi" id="EJT73063">
    <property type="protein sequence ID" value="EJT73063"/>
    <property type="gene ID" value="GGTG_09914"/>
</dbReference>
<organism evidence="6">
    <name type="scientific">Gaeumannomyces tritici (strain R3-111a-1)</name>
    <name type="common">Wheat and barley take-all root rot fungus</name>
    <name type="synonym">Gaeumannomyces graminis var. tritici</name>
    <dbReference type="NCBI Taxonomy" id="644352"/>
    <lineage>
        <taxon>Eukaryota</taxon>
        <taxon>Fungi</taxon>
        <taxon>Dikarya</taxon>
        <taxon>Ascomycota</taxon>
        <taxon>Pezizomycotina</taxon>
        <taxon>Sordariomycetes</taxon>
        <taxon>Sordariomycetidae</taxon>
        <taxon>Magnaporthales</taxon>
        <taxon>Magnaporthaceae</taxon>
        <taxon>Gaeumannomyces</taxon>
    </lineage>
</organism>
<evidence type="ECO:0000313" key="7">
    <source>
        <dbReference type="EnsemblFungi" id="EJT73063"/>
    </source>
</evidence>
<feature type="compositionally biased region" description="Polar residues" evidence="4">
    <location>
        <begin position="600"/>
        <end position="610"/>
    </location>
</feature>
<name>J3P8S9_GAET3</name>
<dbReference type="OrthoDB" id="5801062at2759"/>
<comment type="subcellular location">
    <subcellularLocation>
        <location evidence="1">Nucleus</location>
    </subcellularLocation>
</comment>
<evidence type="ECO:0000313" key="8">
    <source>
        <dbReference type="Proteomes" id="UP000006039"/>
    </source>
</evidence>
<evidence type="ECO:0000313" key="6">
    <source>
        <dbReference type="EMBL" id="EJT73063.1"/>
    </source>
</evidence>
<reference evidence="6" key="3">
    <citation type="submission" date="2010-09" db="EMBL/GenBank/DDBJ databases">
        <title>Annotation of Gaeumannomyces graminis var. tritici R3-111a-1.</title>
        <authorList>
            <consortium name="The Broad Institute Genome Sequencing Platform"/>
            <person name="Ma L.-J."/>
            <person name="Dead R."/>
            <person name="Young S.K."/>
            <person name="Zeng Q."/>
            <person name="Gargeya S."/>
            <person name="Fitzgerald M."/>
            <person name="Haas B."/>
            <person name="Abouelleil A."/>
            <person name="Alvarado L."/>
            <person name="Arachchi H.M."/>
            <person name="Berlin A."/>
            <person name="Brown A."/>
            <person name="Chapman S.B."/>
            <person name="Chen Z."/>
            <person name="Dunbar C."/>
            <person name="Freedman E."/>
            <person name="Gearin G."/>
            <person name="Gellesch M."/>
            <person name="Goldberg J."/>
            <person name="Griggs A."/>
            <person name="Gujja S."/>
            <person name="Heiman D."/>
            <person name="Howarth C."/>
            <person name="Larson L."/>
            <person name="Lui A."/>
            <person name="MacDonald P.J.P."/>
            <person name="Mehta T."/>
            <person name="Montmayeur A."/>
            <person name="Murphy C."/>
            <person name="Neiman D."/>
            <person name="Pearson M."/>
            <person name="Priest M."/>
            <person name="Roberts A."/>
            <person name="Saif S."/>
            <person name="Shea T."/>
            <person name="Shenoy N."/>
            <person name="Sisk P."/>
            <person name="Stolte C."/>
            <person name="Sykes S."/>
            <person name="Yandava C."/>
            <person name="Wortman J."/>
            <person name="Nusbaum C."/>
            <person name="Birren B."/>
        </authorList>
    </citation>
    <scope>NUCLEOTIDE SEQUENCE</scope>
    <source>
        <strain evidence="6">R3-111a-1</strain>
    </source>
</reference>
<accession>J3P8S9</accession>
<keyword evidence="3" id="KW-0539">Nucleus</keyword>
<reference evidence="8" key="1">
    <citation type="submission" date="2010-07" db="EMBL/GenBank/DDBJ databases">
        <title>The genome sequence of Gaeumannomyces graminis var. tritici strain R3-111a-1.</title>
        <authorList>
            <consortium name="The Broad Institute Genome Sequencing Platform"/>
            <person name="Ma L.-J."/>
            <person name="Dead R."/>
            <person name="Young S."/>
            <person name="Zeng Q."/>
            <person name="Koehrsen M."/>
            <person name="Alvarado L."/>
            <person name="Berlin A."/>
            <person name="Chapman S.B."/>
            <person name="Chen Z."/>
            <person name="Freedman E."/>
            <person name="Gellesch M."/>
            <person name="Goldberg J."/>
            <person name="Griggs A."/>
            <person name="Gujja S."/>
            <person name="Heilman E.R."/>
            <person name="Heiman D."/>
            <person name="Hepburn T."/>
            <person name="Howarth C."/>
            <person name="Jen D."/>
            <person name="Larson L."/>
            <person name="Mehta T."/>
            <person name="Neiman D."/>
            <person name="Pearson M."/>
            <person name="Roberts A."/>
            <person name="Saif S."/>
            <person name="Shea T."/>
            <person name="Shenoy N."/>
            <person name="Sisk P."/>
            <person name="Stolte C."/>
            <person name="Sykes S."/>
            <person name="Walk T."/>
            <person name="White J."/>
            <person name="Yandava C."/>
            <person name="Haas B."/>
            <person name="Nusbaum C."/>
            <person name="Birren B."/>
        </authorList>
    </citation>
    <scope>NUCLEOTIDE SEQUENCE [LARGE SCALE GENOMIC DNA]</scope>
    <source>
        <strain evidence="8">R3-111a-1</strain>
    </source>
</reference>
<evidence type="ECO:0000256" key="1">
    <source>
        <dbReference type="ARBA" id="ARBA00004123"/>
    </source>
</evidence>
<feature type="compositionally biased region" description="Basic and acidic residues" evidence="4">
    <location>
        <begin position="86"/>
        <end position="99"/>
    </location>
</feature>
<dbReference type="GeneID" id="20350372"/>
<evidence type="ECO:0000256" key="3">
    <source>
        <dbReference type="ARBA" id="ARBA00023242"/>
    </source>
</evidence>
<dbReference type="Pfam" id="PF08573">
    <property type="entry name" value="SAE2"/>
    <property type="match status" value="1"/>
</dbReference>
<dbReference type="GO" id="GO:0006281">
    <property type="term" value="P:DNA repair"/>
    <property type="evidence" value="ECO:0007669"/>
    <property type="project" value="InterPro"/>
</dbReference>
<evidence type="ECO:0000256" key="4">
    <source>
        <dbReference type="SAM" id="MobiDB-lite"/>
    </source>
</evidence>
<dbReference type="InterPro" id="IPR013882">
    <property type="entry name" value="Ctp1_C"/>
</dbReference>
<keyword evidence="8" id="KW-1185">Reference proteome</keyword>
<reference evidence="7" key="5">
    <citation type="submission" date="2018-04" db="UniProtKB">
        <authorList>
            <consortium name="EnsemblFungi"/>
        </authorList>
    </citation>
    <scope>IDENTIFICATION</scope>
    <source>
        <strain evidence="7">R3-111a-1</strain>
    </source>
</reference>
<proteinExistence type="predicted"/>
<reference evidence="7" key="4">
    <citation type="journal article" date="2015" name="G3 (Bethesda)">
        <title>Genome sequences of three phytopathogenic species of the Magnaporthaceae family of fungi.</title>
        <authorList>
            <person name="Okagaki L.H."/>
            <person name="Nunes C.C."/>
            <person name="Sailsbery J."/>
            <person name="Clay B."/>
            <person name="Brown D."/>
            <person name="John T."/>
            <person name="Oh Y."/>
            <person name="Young N."/>
            <person name="Fitzgerald M."/>
            <person name="Haas B.J."/>
            <person name="Zeng Q."/>
            <person name="Young S."/>
            <person name="Adiconis X."/>
            <person name="Fan L."/>
            <person name="Levin J.Z."/>
            <person name="Mitchell T.K."/>
            <person name="Okubara P.A."/>
            <person name="Farman M.L."/>
            <person name="Kohn L.M."/>
            <person name="Birren B."/>
            <person name="Ma L.-J."/>
            <person name="Dean R.A."/>
        </authorList>
    </citation>
    <scope>NUCLEOTIDE SEQUENCE</scope>
    <source>
        <strain evidence="7">R3-111a-1</strain>
    </source>
</reference>
<dbReference type="Proteomes" id="UP000006039">
    <property type="component" value="Unassembled WGS sequence"/>
</dbReference>
<feature type="region of interest" description="Disordered" evidence="4">
    <location>
        <begin position="75"/>
        <end position="138"/>
    </location>
</feature>
<dbReference type="eggNOG" id="ENOG502S92Z">
    <property type="taxonomic scope" value="Eukaryota"/>
</dbReference>
<protein>
    <recommendedName>
        <fullName evidence="5">DNA endonuclease activator Ctp1 C-terminal domain-containing protein</fullName>
    </recommendedName>
</protein>
<reference evidence="6" key="2">
    <citation type="submission" date="2010-07" db="EMBL/GenBank/DDBJ databases">
        <authorList>
            <consortium name="The Broad Institute Genome Sequencing Platform"/>
            <consortium name="Broad Institute Genome Sequencing Center for Infectious Disease"/>
            <person name="Ma L.-J."/>
            <person name="Dead R."/>
            <person name="Young S."/>
            <person name="Zeng Q."/>
            <person name="Koehrsen M."/>
            <person name="Alvarado L."/>
            <person name="Berlin A."/>
            <person name="Chapman S.B."/>
            <person name="Chen Z."/>
            <person name="Freedman E."/>
            <person name="Gellesch M."/>
            <person name="Goldberg J."/>
            <person name="Griggs A."/>
            <person name="Gujja S."/>
            <person name="Heilman E.R."/>
            <person name="Heiman D."/>
            <person name="Hepburn T."/>
            <person name="Howarth C."/>
            <person name="Jen D."/>
            <person name="Larson L."/>
            <person name="Mehta T."/>
            <person name="Neiman D."/>
            <person name="Pearson M."/>
            <person name="Roberts A."/>
            <person name="Saif S."/>
            <person name="Shea T."/>
            <person name="Shenoy N."/>
            <person name="Sisk P."/>
            <person name="Stolte C."/>
            <person name="Sykes S."/>
            <person name="Walk T."/>
            <person name="White J."/>
            <person name="Yandava C."/>
            <person name="Haas B."/>
            <person name="Nusbaum C."/>
            <person name="Birren B."/>
        </authorList>
    </citation>
    <scope>NUCLEOTIDE SEQUENCE</scope>
    <source>
        <strain evidence="6">R3-111a-1</strain>
    </source>
</reference>
<feature type="compositionally biased region" description="Basic and acidic residues" evidence="4">
    <location>
        <begin position="611"/>
        <end position="621"/>
    </location>
</feature>
<evidence type="ECO:0000256" key="2">
    <source>
        <dbReference type="ARBA" id="ARBA00022763"/>
    </source>
</evidence>
<feature type="region of interest" description="Disordered" evidence="4">
    <location>
        <begin position="596"/>
        <end position="621"/>
    </location>
</feature>
<dbReference type="GO" id="GO:0005634">
    <property type="term" value="C:nucleus"/>
    <property type="evidence" value="ECO:0007669"/>
    <property type="project" value="UniProtKB-SubCell"/>
</dbReference>
<dbReference type="STRING" id="644352.J3P8S9"/>
<dbReference type="AlphaFoldDB" id="J3P8S9"/>
<gene>
    <name evidence="7" type="primary">20350372</name>
    <name evidence="6" type="ORF">GGTG_09914</name>
</gene>
<keyword evidence="2" id="KW-0227">DNA damage</keyword>
<sequence length="646" mass="71972">MGSGGDPDRIFDRAAVLDIVAAALDQIDRDVTIDRENRDKQQDALQREVQRLTAQVESLQREQTRLKEQLACAQAAPQTNDAADVVAKRGRPDGHRDARQPLGEMSSNATTPRHHPLEKSKSHHRLRAERSTTPGRTMSQIVEMLGEAKRRERGWMEYAVYLEEKMGSRAGSGVIICRGRPKFDAPPGAGRISSEPRSPTRGLRTGESPSEPSPAPEKGDDSSEQNATEYETDGAKPVELPPYPKRGAAATTRQHAVVKHEPSSDGPVFVSVRSVKKRRLPDGMAGSTPVRRLKAEETSSDPVMGEVGHRSPQESIDLDESFRPEMPTPKKLRLLPPAQDGTVANDADEIHSDGFSPSQGVPFGFKPLDNLLDAPSSNRKRQKPLIPPQQARYDDEGAGGYHDQEHDNSTSRQLPPTRAPKPDMSDMTTPKAPRPQQAQTPTGVLMGEAATSRPALGLRRPERSNGGRGPIRDIALNDLRLDDFRPNPKATDGVFHAYNDVVRGKAERASLAGCTDRNCPGGKDWRGMAESELKRAGPSLVSKADSMKLMEQFLGDDCYRFGSMSRPEREAVWIDARTWEMSNKYGRCRHRFPRPPTPEQYWNTDFPSTQDRARDKAEGERTERLIIEQRYREAMRKDGRWLFRDE</sequence>
<dbReference type="EMBL" id="GL385399">
    <property type="protein sequence ID" value="EJT73063.1"/>
    <property type="molecule type" value="Genomic_DNA"/>
</dbReference>
<dbReference type="RefSeq" id="XP_009226037.1">
    <property type="nucleotide sequence ID" value="XM_009227773.1"/>
</dbReference>
<evidence type="ECO:0000259" key="5">
    <source>
        <dbReference type="Pfam" id="PF08573"/>
    </source>
</evidence>
<feature type="region of interest" description="Disordered" evidence="4">
    <location>
        <begin position="179"/>
        <end position="472"/>
    </location>
</feature>
<dbReference type="HOGENOM" id="CLU_018738_0_0_1"/>
<feature type="domain" description="DNA endonuclease activator Ctp1 C-terminal" evidence="5">
    <location>
        <begin position="497"/>
        <end position="610"/>
    </location>
</feature>
<dbReference type="VEuPathDB" id="FungiDB:GGTG_09914"/>